<evidence type="ECO:0000256" key="5">
    <source>
        <dbReference type="ARBA" id="ARBA00022989"/>
    </source>
</evidence>
<evidence type="ECO:0000313" key="9">
    <source>
        <dbReference type="Proteomes" id="UP001501706"/>
    </source>
</evidence>
<comment type="subcellular location">
    <subcellularLocation>
        <location evidence="1">Cell membrane</location>
        <topology evidence="1">Multi-pass membrane protein</topology>
    </subcellularLocation>
</comment>
<dbReference type="InterPro" id="IPR051907">
    <property type="entry name" value="DoxX-like_oxidoreductase"/>
</dbReference>
<dbReference type="InterPro" id="IPR032808">
    <property type="entry name" value="DoxX"/>
</dbReference>
<dbReference type="PANTHER" id="PTHR33452">
    <property type="entry name" value="OXIDOREDUCTASE CATD-RELATED"/>
    <property type="match status" value="1"/>
</dbReference>
<evidence type="ECO:0000256" key="1">
    <source>
        <dbReference type="ARBA" id="ARBA00004651"/>
    </source>
</evidence>
<organism evidence="8 9">
    <name type="scientific">Pigmentiphaga daeguensis</name>
    <dbReference type="NCBI Taxonomy" id="414049"/>
    <lineage>
        <taxon>Bacteria</taxon>
        <taxon>Pseudomonadati</taxon>
        <taxon>Pseudomonadota</taxon>
        <taxon>Betaproteobacteria</taxon>
        <taxon>Burkholderiales</taxon>
        <taxon>Alcaligenaceae</taxon>
        <taxon>Pigmentiphaga</taxon>
    </lineage>
</organism>
<reference evidence="8 9" key="1">
    <citation type="journal article" date="2019" name="Int. J. Syst. Evol. Microbiol.">
        <title>The Global Catalogue of Microorganisms (GCM) 10K type strain sequencing project: providing services to taxonomists for standard genome sequencing and annotation.</title>
        <authorList>
            <consortium name="The Broad Institute Genomics Platform"/>
            <consortium name="The Broad Institute Genome Sequencing Center for Infectious Disease"/>
            <person name="Wu L."/>
            <person name="Ma J."/>
        </authorList>
    </citation>
    <scope>NUCLEOTIDE SEQUENCE [LARGE SCALE GENOMIC DNA]</scope>
    <source>
        <strain evidence="8 9">JCM 14330</strain>
    </source>
</reference>
<comment type="caution">
    <text evidence="8">The sequence shown here is derived from an EMBL/GenBank/DDBJ whole genome shotgun (WGS) entry which is preliminary data.</text>
</comment>
<feature type="transmembrane region" description="Helical" evidence="7">
    <location>
        <begin position="76"/>
        <end position="93"/>
    </location>
</feature>
<gene>
    <name evidence="8" type="ORF">GCM10009097_49020</name>
</gene>
<dbReference type="Pfam" id="PF07681">
    <property type="entry name" value="DoxX"/>
    <property type="match status" value="1"/>
</dbReference>
<dbReference type="EMBL" id="BAAAEN010000025">
    <property type="protein sequence ID" value="GAA0525609.1"/>
    <property type="molecule type" value="Genomic_DNA"/>
</dbReference>
<evidence type="ECO:0000256" key="2">
    <source>
        <dbReference type="ARBA" id="ARBA00006679"/>
    </source>
</evidence>
<evidence type="ECO:0000256" key="3">
    <source>
        <dbReference type="ARBA" id="ARBA00022475"/>
    </source>
</evidence>
<keyword evidence="6 7" id="KW-0472">Membrane</keyword>
<feature type="transmembrane region" description="Helical" evidence="7">
    <location>
        <begin position="12"/>
        <end position="29"/>
    </location>
</feature>
<keyword evidence="3" id="KW-1003">Cell membrane</keyword>
<protein>
    <submittedName>
        <fullName evidence="8">DoxX family protein</fullName>
    </submittedName>
</protein>
<accession>A0ABN1CT76</accession>
<keyword evidence="5 7" id="KW-1133">Transmembrane helix</keyword>
<proteinExistence type="inferred from homology"/>
<name>A0ABN1CT76_9BURK</name>
<dbReference type="PANTHER" id="PTHR33452:SF4">
    <property type="entry name" value="BLL4328 PROTEIN"/>
    <property type="match status" value="1"/>
</dbReference>
<evidence type="ECO:0000256" key="6">
    <source>
        <dbReference type="ARBA" id="ARBA00023136"/>
    </source>
</evidence>
<sequence length="135" mass="14388">MQTSTNDTLTVWAPRAQAVMRIVIAYVFLQHGTAKFFDIPSLGMQGIQLFSLMGLAGVLEIGGGLLMILGLFTRPVAFILCGFMAVAYFMAHAPKAFLSPLQNGGEPAVLYCFVFLFFAVAGAGAFSIDASRGKA</sequence>
<keyword evidence="4 7" id="KW-0812">Transmembrane</keyword>
<dbReference type="Proteomes" id="UP001501706">
    <property type="component" value="Unassembled WGS sequence"/>
</dbReference>
<evidence type="ECO:0000256" key="4">
    <source>
        <dbReference type="ARBA" id="ARBA00022692"/>
    </source>
</evidence>
<evidence type="ECO:0000256" key="7">
    <source>
        <dbReference type="SAM" id="Phobius"/>
    </source>
</evidence>
<comment type="similarity">
    <text evidence="2">Belongs to the DoxX family.</text>
</comment>
<evidence type="ECO:0000313" key="8">
    <source>
        <dbReference type="EMBL" id="GAA0525609.1"/>
    </source>
</evidence>
<keyword evidence="9" id="KW-1185">Reference proteome</keyword>
<feature type="transmembrane region" description="Helical" evidence="7">
    <location>
        <begin position="49"/>
        <end position="69"/>
    </location>
</feature>
<dbReference type="RefSeq" id="WP_132979673.1">
    <property type="nucleotide sequence ID" value="NZ_BAAAEN010000025.1"/>
</dbReference>
<feature type="transmembrane region" description="Helical" evidence="7">
    <location>
        <begin position="108"/>
        <end position="128"/>
    </location>
</feature>